<dbReference type="AlphaFoldDB" id="A0A285NA98"/>
<name>A0A285NA98_9AQUI</name>
<reference evidence="3" key="1">
    <citation type="submission" date="2017-09" db="EMBL/GenBank/DDBJ databases">
        <authorList>
            <person name="Varghese N."/>
            <person name="Submissions S."/>
        </authorList>
    </citation>
    <scope>NUCLEOTIDE SEQUENCE [LARGE SCALE GENOMIC DNA]</scope>
    <source>
        <strain evidence="3">DSM 15103</strain>
    </source>
</reference>
<evidence type="ECO:0000313" key="3">
    <source>
        <dbReference type="Proteomes" id="UP000219036"/>
    </source>
</evidence>
<keyword evidence="1" id="KW-1133">Transmembrane helix</keyword>
<sequence length="42" mass="5012">MCEKDILFCIFYYLGYIAIAGALVAGFFIFLDWKKRKEQEEK</sequence>
<protein>
    <submittedName>
        <fullName evidence="2">Uncharacterized protein</fullName>
    </submittedName>
</protein>
<keyword evidence="1" id="KW-0812">Transmembrane</keyword>
<proteinExistence type="predicted"/>
<accession>A0A285NA98</accession>
<dbReference type="Proteomes" id="UP000219036">
    <property type="component" value="Unassembled WGS sequence"/>
</dbReference>
<dbReference type="EMBL" id="OBEI01000002">
    <property type="protein sequence ID" value="SNZ06414.1"/>
    <property type="molecule type" value="Genomic_DNA"/>
</dbReference>
<keyword evidence="1" id="KW-0472">Membrane</keyword>
<dbReference type="RefSeq" id="WP_281253935.1">
    <property type="nucleotide sequence ID" value="NZ_OBEI01000002.1"/>
</dbReference>
<feature type="transmembrane region" description="Helical" evidence="1">
    <location>
        <begin position="12"/>
        <end position="33"/>
    </location>
</feature>
<gene>
    <name evidence="2" type="ORF">SAMN06265182_0668</name>
</gene>
<evidence type="ECO:0000256" key="1">
    <source>
        <dbReference type="SAM" id="Phobius"/>
    </source>
</evidence>
<evidence type="ECO:0000313" key="2">
    <source>
        <dbReference type="EMBL" id="SNZ06414.1"/>
    </source>
</evidence>
<organism evidence="2 3">
    <name type="scientific">Persephonella hydrogeniphila</name>
    <dbReference type="NCBI Taxonomy" id="198703"/>
    <lineage>
        <taxon>Bacteria</taxon>
        <taxon>Pseudomonadati</taxon>
        <taxon>Aquificota</taxon>
        <taxon>Aquificia</taxon>
        <taxon>Aquificales</taxon>
        <taxon>Hydrogenothermaceae</taxon>
        <taxon>Persephonella</taxon>
    </lineage>
</organism>
<keyword evidence="3" id="KW-1185">Reference proteome</keyword>